<keyword evidence="3" id="KW-1185">Reference proteome</keyword>
<name>A0ABU3SXC2_9ALTE</name>
<dbReference type="Proteomes" id="UP001247805">
    <property type="component" value="Unassembled WGS sequence"/>
</dbReference>
<evidence type="ECO:0000313" key="3">
    <source>
        <dbReference type="Proteomes" id="UP001247805"/>
    </source>
</evidence>
<protein>
    <submittedName>
        <fullName evidence="2">Uncharacterized protein</fullName>
    </submittedName>
</protein>
<feature type="signal peptide" evidence="1">
    <location>
        <begin position="1"/>
        <end position="28"/>
    </location>
</feature>
<sequence>MQPTQRFKKTLLASTLIIGAGITSTASAETFTITASGIPDVVAAPVTGFETVEFGATIKGSQIGGSCKIYGATTFSDSDMAHDLDQDGADDTLDPGAGEIFGSVYPGTTGACNKDTAGQASGAAAIIEIDGVPNSTVSISIPTVSGTGWTYSPSDESCYVNYGGDSSVDPCTSLASGSATGVAMAAAYGTETDGTNADDYDTIIEGKVRMILAGELTIEAPGIAQGTPVADNIVVTVVYE</sequence>
<accession>A0ABU3SXC2</accession>
<dbReference type="RefSeq" id="WP_316026239.1">
    <property type="nucleotide sequence ID" value="NZ_JAWDIO010000002.1"/>
</dbReference>
<organism evidence="2 3">
    <name type="scientific">Paraglaciecola aquimarina</name>
    <dbReference type="NCBI Taxonomy" id="1235557"/>
    <lineage>
        <taxon>Bacteria</taxon>
        <taxon>Pseudomonadati</taxon>
        <taxon>Pseudomonadota</taxon>
        <taxon>Gammaproteobacteria</taxon>
        <taxon>Alteromonadales</taxon>
        <taxon>Alteromonadaceae</taxon>
        <taxon>Paraglaciecola</taxon>
    </lineage>
</organism>
<gene>
    <name evidence="2" type="ORF">RS130_12655</name>
</gene>
<dbReference type="EMBL" id="JAWDIO010000002">
    <property type="protein sequence ID" value="MDU0354654.1"/>
    <property type="molecule type" value="Genomic_DNA"/>
</dbReference>
<evidence type="ECO:0000256" key="1">
    <source>
        <dbReference type="SAM" id="SignalP"/>
    </source>
</evidence>
<comment type="caution">
    <text evidence="2">The sequence shown here is derived from an EMBL/GenBank/DDBJ whole genome shotgun (WGS) entry which is preliminary data.</text>
</comment>
<reference evidence="2 3" key="1">
    <citation type="submission" date="2023-10" db="EMBL/GenBank/DDBJ databases">
        <title>Glaciecola aquimarina strain GGW-M5 nov., isolated from a coastal seawater.</title>
        <authorList>
            <person name="Bayburt H."/>
            <person name="Kim J.M."/>
            <person name="Choi B.J."/>
            <person name="Jeon C.O."/>
        </authorList>
    </citation>
    <scope>NUCLEOTIDE SEQUENCE [LARGE SCALE GENOMIC DNA]</scope>
    <source>
        <strain evidence="2 3">KCTC 32108</strain>
    </source>
</reference>
<evidence type="ECO:0000313" key="2">
    <source>
        <dbReference type="EMBL" id="MDU0354654.1"/>
    </source>
</evidence>
<keyword evidence="1" id="KW-0732">Signal</keyword>
<proteinExistence type="predicted"/>
<feature type="chain" id="PRO_5047494665" evidence="1">
    <location>
        <begin position="29"/>
        <end position="240"/>
    </location>
</feature>